<keyword evidence="3" id="KW-1185">Reference proteome</keyword>
<dbReference type="Gene3D" id="2.20.25.110">
    <property type="entry name" value="S-adenosyl-L-methionine-dependent methyltransferases"/>
    <property type="match status" value="1"/>
</dbReference>
<keyword evidence="2" id="KW-0808">Transferase</keyword>
<dbReference type="InterPro" id="IPR029063">
    <property type="entry name" value="SAM-dependent_MTases_sf"/>
</dbReference>
<evidence type="ECO:0000259" key="1">
    <source>
        <dbReference type="Pfam" id="PF13847"/>
    </source>
</evidence>
<dbReference type="Proteomes" id="UP000237608">
    <property type="component" value="Unassembled WGS sequence"/>
</dbReference>
<keyword evidence="2" id="KW-0489">Methyltransferase</keyword>
<dbReference type="EMBL" id="MSCL01000001">
    <property type="protein sequence ID" value="PQJ74549.1"/>
    <property type="molecule type" value="Genomic_DNA"/>
</dbReference>
<dbReference type="CDD" id="cd02440">
    <property type="entry name" value="AdoMet_MTases"/>
    <property type="match status" value="1"/>
</dbReference>
<dbReference type="AlphaFoldDB" id="A0A2S7WA99"/>
<proteinExistence type="predicted"/>
<dbReference type="InterPro" id="IPR025714">
    <property type="entry name" value="Methyltranfer_dom"/>
</dbReference>
<accession>A0A2S7WA99</accession>
<reference evidence="2 3" key="1">
    <citation type="submission" date="2016-12" db="EMBL/GenBank/DDBJ databases">
        <title>Trade-off between light-utilization and light-protection in marine flavobacteria.</title>
        <authorList>
            <person name="Kumagai Y."/>
            <person name="Yoshizawa S."/>
            <person name="Kogure K."/>
            <person name="Iwasaki W."/>
        </authorList>
    </citation>
    <scope>NUCLEOTIDE SEQUENCE [LARGE SCALE GENOMIC DNA]</scope>
    <source>
        <strain evidence="2 3">KCTC 22729</strain>
    </source>
</reference>
<name>A0A2S7WA99_9FLAO</name>
<dbReference type="PANTHER" id="PTHR43861">
    <property type="entry name" value="TRANS-ACONITATE 2-METHYLTRANSFERASE-RELATED"/>
    <property type="match status" value="1"/>
</dbReference>
<sequence length="241" mass="28488">MRTKDWFTDWFNTPYYHILYKDRNDIEAQQFMRNITQFLPLPENALLLDLPCGKGRHSVFLNSLGYKVIGADLSENSIQFAKKFENQKLKFIIQDMREPFDLQYDAVFNLFTSFGYFKEDSEDILVLQNIKNCLKENGFFVFDFLNASFVKDTLVTEETKIVDGISFHIQREIVDGFILKHIAFFADGEHHHFTERVKYLDLQKMTTFFEKVGLNLQYVFGDYQLNTFDETNSKRLILIAQ</sequence>
<feature type="domain" description="Methyltransferase" evidence="1">
    <location>
        <begin position="47"/>
        <end position="146"/>
    </location>
</feature>
<dbReference type="Gene3D" id="3.40.50.150">
    <property type="entry name" value="Vaccinia Virus protein VP39"/>
    <property type="match status" value="1"/>
</dbReference>
<dbReference type="RefSeq" id="WP_105045698.1">
    <property type="nucleotide sequence ID" value="NZ_CP150662.1"/>
</dbReference>
<gene>
    <name evidence="2" type="ORF">BTO13_04420</name>
</gene>
<dbReference type="OrthoDB" id="9811589at2"/>
<evidence type="ECO:0000313" key="2">
    <source>
        <dbReference type="EMBL" id="PQJ74549.1"/>
    </source>
</evidence>
<dbReference type="GO" id="GO:0008168">
    <property type="term" value="F:methyltransferase activity"/>
    <property type="evidence" value="ECO:0007669"/>
    <property type="project" value="UniProtKB-KW"/>
</dbReference>
<protein>
    <submittedName>
        <fullName evidence="2">SAM-dependent methyltransferase</fullName>
    </submittedName>
</protein>
<dbReference type="SUPFAM" id="SSF53335">
    <property type="entry name" value="S-adenosyl-L-methionine-dependent methyltransferases"/>
    <property type="match status" value="1"/>
</dbReference>
<dbReference type="Pfam" id="PF13847">
    <property type="entry name" value="Methyltransf_31"/>
    <property type="match status" value="1"/>
</dbReference>
<dbReference type="GO" id="GO:0032259">
    <property type="term" value="P:methylation"/>
    <property type="evidence" value="ECO:0007669"/>
    <property type="project" value="UniProtKB-KW"/>
</dbReference>
<organism evidence="2 3">
    <name type="scientific">Polaribacter gangjinensis</name>
    <dbReference type="NCBI Taxonomy" id="574710"/>
    <lineage>
        <taxon>Bacteria</taxon>
        <taxon>Pseudomonadati</taxon>
        <taxon>Bacteroidota</taxon>
        <taxon>Flavobacteriia</taxon>
        <taxon>Flavobacteriales</taxon>
        <taxon>Flavobacteriaceae</taxon>
    </lineage>
</organism>
<evidence type="ECO:0000313" key="3">
    <source>
        <dbReference type="Proteomes" id="UP000237608"/>
    </source>
</evidence>
<comment type="caution">
    <text evidence="2">The sequence shown here is derived from an EMBL/GenBank/DDBJ whole genome shotgun (WGS) entry which is preliminary data.</text>
</comment>